<dbReference type="EMBL" id="PVZS01000004">
    <property type="protein sequence ID" value="PSC06202.1"/>
    <property type="molecule type" value="Genomic_DNA"/>
</dbReference>
<name>A0A2T1HWZ1_9HYPH</name>
<evidence type="ECO:0000313" key="2">
    <source>
        <dbReference type="Proteomes" id="UP000239772"/>
    </source>
</evidence>
<dbReference type="OrthoDB" id="9155240at2"/>
<sequence>MALIRHFDHQPMERNGIHDEVEATYTVFQRDDRTFVQIDTYGRPDRELPGKKSQTIQLTRESASELIAILSEAFRFN</sequence>
<dbReference type="RefSeq" id="WP_106335610.1">
    <property type="nucleotide sequence ID" value="NZ_PVZS01000004.1"/>
</dbReference>
<keyword evidence="2" id="KW-1185">Reference proteome</keyword>
<reference evidence="2" key="1">
    <citation type="submission" date="2018-03" db="EMBL/GenBank/DDBJ databases">
        <authorList>
            <person name="Sun L."/>
            <person name="Liu H."/>
            <person name="Chen W."/>
            <person name="Huang K."/>
            <person name="Liu W."/>
            <person name="Gao X."/>
        </authorList>
    </citation>
    <scope>NUCLEOTIDE SEQUENCE [LARGE SCALE GENOMIC DNA]</scope>
    <source>
        <strain evidence="2">SH9</strain>
    </source>
</reference>
<protein>
    <submittedName>
        <fullName evidence="1">Methionyl-tRNA formyltransferase</fullName>
    </submittedName>
</protein>
<organism evidence="1 2">
    <name type="scientific">Alsobacter soli</name>
    <dbReference type="NCBI Taxonomy" id="2109933"/>
    <lineage>
        <taxon>Bacteria</taxon>
        <taxon>Pseudomonadati</taxon>
        <taxon>Pseudomonadota</taxon>
        <taxon>Alphaproteobacteria</taxon>
        <taxon>Hyphomicrobiales</taxon>
        <taxon>Alsobacteraceae</taxon>
        <taxon>Alsobacter</taxon>
    </lineage>
</organism>
<dbReference type="Proteomes" id="UP000239772">
    <property type="component" value="Unassembled WGS sequence"/>
</dbReference>
<gene>
    <name evidence="1" type="ORF">SLNSH_05240</name>
</gene>
<dbReference type="AlphaFoldDB" id="A0A2T1HWZ1"/>
<accession>A0A2T1HWZ1</accession>
<keyword evidence="1" id="KW-0808">Transferase</keyword>
<proteinExistence type="predicted"/>
<dbReference type="GO" id="GO:0016740">
    <property type="term" value="F:transferase activity"/>
    <property type="evidence" value="ECO:0007669"/>
    <property type="project" value="UniProtKB-KW"/>
</dbReference>
<comment type="caution">
    <text evidence="1">The sequence shown here is derived from an EMBL/GenBank/DDBJ whole genome shotgun (WGS) entry which is preliminary data.</text>
</comment>
<evidence type="ECO:0000313" key="1">
    <source>
        <dbReference type="EMBL" id="PSC06202.1"/>
    </source>
</evidence>